<protein>
    <submittedName>
        <fullName evidence="1">Uncharacterized protein</fullName>
    </submittedName>
</protein>
<dbReference type="GeneID" id="39613090"/>
<comment type="caution">
    <text evidence="1">The sequence shown here is derived from an EMBL/GenBank/DDBJ whole genome shotgun (WGS) entry which is preliminary data.</text>
</comment>
<dbReference type="Proteomes" id="UP000267145">
    <property type="component" value="Unassembled WGS sequence"/>
</dbReference>
<accession>A0A3M9Y3S0</accession>
<reference evidence="1 2" key="1">
    <citation type="submission" date="2018-10" db="EMBL/GenBank/DDBJ databases">
        <title>Genome sequence of Verticillium nonalfalfae VnAa140.</title>
        <authorList>
            <person name="Stajich J.E."/>
            <person name="Kasson M.T."/>
        </authorList>
    </citation>
    <scope>NUCLEOTIDE SEQUENCE [LARGE SCALE GENOMIC DNA]</scope>
    <source>
        <strain evidence="1 2">VnAa140</strain>
    </source>
</reference>
<organism evidence="1 2">
    <name type="scientific">Verticillium nonalfalfae</name>
    <dbReference type="NCBI Taxonomy" id="1051616"/>
    <lineage>
        <taxon>Eukaryota</taxon>
        <taxon>Fungi</taxon>
        <taxon>Dikarya</taxon>
        <taxon>Ascomycota</taxon>
        <taxon>Pezizomycotina</taxon>
        <taxon>Sordariomycetes</taxon>
        <taxon>Hypocreomycetidae</taxon>
        <taxon>Glomerellales</taxon>
        <taxon>Plectosphaerellaceae</taxon>
        <taxon>Verticillium</taxon>
    </lineage>
</organism>
<name>A0A3M9Y3S0_9PEZI</name>
<evidence type="ECO:0000313" key="2">
    <source>
        <dbReference type="Proteomes" id="UP000267145"/>
    </source>
</evidence>
<dbReference type="RefSeq" id="XP_028492943.1">
    <property type="nucleotide sequence ID" value="XM_028643476.1"/>
</dbReference>
<gene>
    <name evidence="1" type="ORF">D7B24_009401</name>
</gene>
<keyword evidence="2" id="KW-1185">Reference proteome</keyword>
<proteinExistence type="predicted"/>
<evidence type="ECO:0000313" key="1">
    <source>
        <dbReference type="EMBL" id="RNJ54785.1"/>
    </source>
</evidence>
<dbReference type="EMBL" id="RBVV01000093">
    <property type="protein sequence ID" value="RNJ54785.1"/>
    <property type="molecule type" value="Genomic_DNA"/>
</dbReference>
<sequence length="174" mass="19253">MDPPPPPPSTLPLSFEHQVSLITSPQPRFRFRFRSRATEDSRQSTCPSSLLAMAMAMGTEQGKTWQPGAPLGPTFARGLDLQLLLLTKEGLLRPAEIDIDTTVVDIITVNVCPCVTRLAEAISDLISRFALLAIMKISKAWMLGGRRYDATLAIDQFYSMDFDMGFVYNQTAKA</sequence>
<dbReference type="AlphaFoldDB" id="A0A3M9Y3S0"/>